<dbReference type="EMBL" id="CATOUU010000424">
    <property type="protein sequence ID" value="CAI9928913.1"/>
    <property type="molecule type" value="Genomic_DNA"/>
</dbReference>
<sequence>MAHIQNLKLVTQKIDNFNDALQIKIQKQKEQNFQQMVLLKDATQHMDRVLQIETRRRKQQMQAIKDTVAALKIDIETSIDTQISQISEKFTKEQESKFSQTEKMTEELKQTTQSMQKLLDDWKSAQSQSTQMLKTLLDKSRADRIARASDTRQFILTQKSQFQIRLDQWVNMADRETLNAAVMGQNMNKEYESENQNGFQGSEALINRLDQRTRQEIIQRNAKLNEIVSTLTRCVEMSQVNIGQAAKFIEK</sequence>
<evidence type="ECO:0000313" key="2">
    <source>
        <dbReference type="EMBL" id="CAL6004359.1"/>
    </source>
</evidence>
<reference evidence="1" key="1">
    <citation type="submission" date="2023-06" db="EMBL/GenBank/DDBJ databases">
        <authorList>
            <person name="Kurt Z."/>
        </authorList>
    </citation>
    <scope>NUCLEOTIDE SEQUENCE</scope>
</reference>
<protein>
    <submittedName>
        <fullName evidence="1">SF-assemblin</fullName>
    </submittedName>
</protein>
<accession>A0AA86NZK6</accession>
<reference evidence="2 3" key="2">
    <citation type="submission" date="2024-07" db="EMBL/GenBank/DDBJ databases">
        <authorList>
            <person name="Akdeniz Z."/>
        </authorList>
    </citation>
    <scope>NUCLEOTIDE SEQUENCE [LARGE SCALE GENOMIC DNA]</scope>
</reference>
<comment type="caution">
    <text evidence="1">The sequence shown here is derived from an EMBL/GenBank/DDBJ whole genome shotgun (WGS) entry which is preliminary data.</text>
</comment>
<proteinExistence type="predicted"/>
<organism evidence="1">
    <name type="scientific">Hexamita inflata</name>
    <dbReference type="NCBI Taxonomy" id="28002"/>
    <lineage>
        <taxon>Eukaryota</taxon>
        <taxon>Metamonada</taxon>
        <taxon>Diplomonadida</taxon>
        <taxon>Hexamitidae</taxon>
        <taxon>Hexamitinae</taxon>
        <taxon>Hexamita</taxon>
    </lineage>
</organism>
<evidence type="ECO:0000313" key="1">
    <source>
        <dbReference type="EMBL" id="CAI9928913.1"/>
    </source>
</evidence>
<dbReference type="AlphaFoldDB" id="A0AA86NZK6"/>
<name>A0AA86NZK6_9EUKA</name>
<gene>
    <name evidence="1" type="ORF">HINF_LOCUS16558</name>
    <name evidence="2" type="ORF">HINF_LOCUS18842</name>
</gene>
<keyword evidence="3" id="KW-1185">Reference proteome</keyword>
<evidence type="ECO:0000313" key="3">
    <source>
        <dbReference type="Proteomes" id="UP001642409"/>
    </source>
</evidence>
<dbReference type="Proteomes" id="UP001642409">
    <property type="component" value="Unassembled WGS sequence"/>
</dbReference>
<dbReference type="EMBL" id="CAXDID020000049">
    <property type="protein sequence ID" value="CAL6004359.1"/>
    <property type="molecule type" value="Genomic_DNA"/>
</dbReference>